<dbReference type="GO" id="GO:0009253">
    <property type="term" value="P:peptidoglycan catabolic process"/>
    <property type="evidence" value="ECO:0007669"/>
    <property type="project" value="InterPro"/>
</dbReference>
<gene>
    <name evidence="6" type="ORF">SAMN05444141_104271</name>
</gene>
<dbReference type="CDD" id="cd02696">
    <property type="entry name" value="MurNAc-LAA"/>
    <property type="match status" value="1"/>
</dbReference>
<comment type="catalytic activity">
    <reaction evidence="1">
        <text>Hydrolyzes the link between N-acetylmuramoyl residues and L-amino acid residues in certain cell-wall glycopeptides.</text>
        <dbReference type="EC" id="3.5.1.28"/>
    </reaction>
</comment>
<proteinExistence type="predicted"/>
<evidence type="ECO:0000256" key="3">
    <source>
        <dbReference type="ARBA" id="ARBA00022801"/>
    </source>
</evidence>
<evidence type="ECO:0000256" key="4">
    <source>
        <dbReference type="SAM" id="SignalP"/>
    </source>
</evidence>
<evidence type="ECO:0000259" key="5">
    <source>
        <dbReference type="SMART" id="SM00646"/>
    </source>
</evidence>
<dbReference type="Pfam" id="PF11741">
    <property type="entry name" value="AMIN"/>
    <property type="match status" value="1"/>
</dbReference>
<keyword evidence="4" id="KW-0732">Signal</keyword>
<dbReference type="InterPro" id="IPR021731">
    <property type="entry name" value="AMIN_dom"/>
</dbReference>
<evidence type="ECO:0000313" key="6">
    <source>
        <dbReference type="EMBL" id="SFT90194.1"/>
    </source>
</evidence>
<organism evidence="6 7">
    <name type="scientific">Pseudovibrio denitrificans</name>
    <dbReference type="NCBI Taxonomy" id="258256"/>
    <lineage>
        <taxon>Bacteria</taxon>
        <taxon>Pseudomonadati</taxon>
        <taxon>Pseudomonadota</taxon>
        <taxon>Alphaproteobacteria</taxon>
        <taxon>Hyphomicrobiales</taxon>
        <taxon>Stappiaceae</taxon>
        <taxon>Pseudovibrio</taxon>
    </lineage>
</organism>
<dbReference type="GO" id="GO:0008745">
    <property type="term" value="F:N-acetylmuramoyl-L-alanine amidase activity"/>
    <property type="evidence" value="ECO:0007669"/>
    <property type="project" value="UniProtKB-EC"/>
</dbReference>
<dbReference type="AlphaFoldDB" id="A0A1I7BSK0"/>
<evidence type="ECO:0000313" key="7">
    <source>
        <dbReference type="Proteomes" id="UP000183371"/>
    </source>
</evidence>
<dbReference type="Proteomes" id="UP000183371">
    <property type="component" value="Unassembled WGS sequence"/>
</dbReference>
<dbReference type="Gene3D" id="3.40.630.40">
    <property type="entry name" value="Zn-dependent exopeptidases"/>
    <property type="match status" value="1"/>
</dbReference>
<dbReference type="EC" id="3.5.1.28" evidence="2"/>
<sequence length="418" mass="45820">MSRISHAFQFCALSFYCFAFSLLAVVAVNGPATAQNAVSVVSDARVAGDLKRTRFILDMDGEVGYSLSFLSRPYRLVIDLPSVTFEFPRDFTPKGRGLVRSWRYGSISKGRSRVVLDLNSPVALDKTFLLPGVQDQPTRLVIDLTESSPDEFEASVGRAIAQTLPVGATASVPDEPKAEEPVRAADSNLPVIVIDPGHGGVDSGAVGSNGTLEKAIVLNFARFLKQKLDKLGYYQVHLTREDDKFISLGKRTKIARGKDADLFISIHADSITNGAETTRGASIYTLSEKASDRMAAALARRENYSDVIGGVDFSDEPEEVTDILVELTRRETKNFSIHFARLVVEELKSATTVIKNPLRSAGFQVLKSHDVPSVLIELGFLSNNLDEKMLGSDEWRERVSDAIVQATNSFFRARIAQQ</sequence>
<dbReference type="InterPro" id="IPR002508">
    <property type="entry name" value="MurNAc-LAA_cat"/>
</dbReference>
<dbReference type="RefSeq" id="WP_244529449.1">
    <property type="nucleotide sequence ID" value="NZ_FPBD01000004.1"/>
</dbReference>
<feature type="signal peptide" evidence="4">
    <location>
        <begin position="1"/>
        <end position="19"/>
    </location>
</feature>
<dbReference type="EMBL" id="FPBD01000004">
    <property type="protein sequence ID" value="SFT90194.1"/>
    <property type="molecule type" value="Genomic_DNA"/>
</dbReference>
<dbReference type="PANTHER" id="PTHR30404">
    <property type="entry name" value="N-ACETYLMURAMOYL-L-ALANINE AMIDASE"/>
    <property type="match status" value="1"/>
</dbReference>
<feature type="domain" description="MurNAc-LAA" evidence="5">
    <location>
        <begin position="252"/>
        <end position="408"/>
    </location>
</feature>
<reference evidence="7" key="1">
    <citation type="submission" date="2016-10" db="EMBL/GenBank/DDBJ databases">
        <authorList>
            <person name="Varghese N."/>
            <person name="Submissions S."/>
        </authorList>
    </citation>
    <scope>NUCLEOTIDE SEQUENCE [LARGE SCALE GENOMIC DNA]</scope>
    <source>
        <strain evidence="7">DSM 17465</strain>
    </source>
</reference>
<dbReference type="SUPFAM" id="SSF53187">
    <property type="entry name" value="Zn-dependent exopeptidases"/>
    <property type="match status" value="1"/>
</dbReference>
<dbReference type="InterPro" id="IPR050695">
    <property type="entry name" value="N-acetylmuramoyl_amidase_3"/>
</dbReference>
<dbReference type="GO" id="GO:0030288">
    <property type="term" value="C:outer membrane-bounded periplasmic space"/>
    <property type="evidence" value="ECO:0007669"/>
    <property type="project" value="TreeGrafter"/>
</dbReference>
<protein>
    <recommendedName>
        <fullName evidence="2">N-acetylmuramoyl-L-alanine amidase</fullName>
        <ecNumber evidence="2">3.5.1.28</ecNumber>
    </recommendedName>
</protein>
<feature type="chain" id="PRO_5010202388" description="N-acetylmuramoyl-L-alanine amidase" evidence="4">
    <location>
        <begin position="20"/>
        <end position="418"/>
    </location>
</feature>
<dbReference type="PANTHER" id="PTHR30404:SF0">
    <property type="entry name" value="N-ACETYLMURAMOYL-L-ALANINE AMIDASE AMIC"/>
    <property type="match status" value="1"/>
</dbReference>
<keyword evidence="3" id="KW-0378">Hydrolase</keyword>
<accession>A0A1I7BSK0</accession>
<evidence type="ECO:0000256" key="1">
    <source>
        <dbReference type="ARBA" id="ARBA00001561"/>
    </source>
</evidence>
<dbReference type="Pfam" id="PF01520">
    <property type="entry name" value="Amidase_3"/>
    <property type="match status" value="1"/>
</dbReference>
<name>A0A1I7BSK0_9HYPH</name>
<dbReference type="Gene3D" id="2.60.40.3500">
    <property type="match status" value="1"/>
</dbReference>
<dbReference type="SMART" id="SM00646">
    <property type="entry name" value="Ami_3"/>
    <property type="match status" value="1"/>
</dbReference>
<evidence type="ECO:0000256" key="2">
    <source>
        <dbReference type="ARBA" id="ARBA00011901"/>
    </source>
</evidence>
<keyword evidence="7" id="KW-1185">Reference proteome</keyword>